<organism evidence="1">
    <name type="scientific">Pithovirus LCPAC406</name>
    <dbReference type="NCBI Taxonomy" id="2506599"/>
    <lineage>
        <taxon>Viruses</taxon>
        <taxon>Pithoviruses</taxon>
    </lineage>
</organism>
<evidence type="ECO:0000313" key="1">
    <source>
        <dbReference type="EMBL" id="QBK93890.1"/>
    </source>
</evidence>
<dbReference type="InterPro" id="IPR036770">
    <property type="entry name" value="Ankyrin_rpt-contain_sf"/>
</dbReference>
<accession>A0A481ZGA0</accession>
<reference evidence="1" key="1">
    <citation type="journal article" date="2019" name="MBio">
        <title>Virus Genomes from Deep Sea Sediments Expand the Ocean Megavirome and Support Independent Origins of Viral Gigantism.</title>
        <authorList>
            <person name="Backstrom D."/>
            <person name="Yutin N."/>
            <person name="Jorgensen S.L."/>
            <person name="Dharamshi J."/>
            <person name="Homa F."/>
            <person name="Zaremba-Niedwiedzka K."/>
            <person name="Spang A."/>
            <person name="Wolf Y.I."/>
            <person name="Koonin E.V."/>
            <person name="Ettema T.J."/>
        </authorList>
    </citation>
    <scope>NUCLEOTIDE SEQUENCE</scope>
</reference>
<dbReference type="PANTHER" id="PTHR46586">
    <property type="entry name" value="ANKYRIN REPEAT-CONTAINING PROTEIN"/>
    <property type="match status" value="1"/>
</dbReference>
<dbReference type="SUPFAM" id="SSF48403">
    <property type="entry name" value="Ankyrin repeat"/>
    <property type="match status" value="1"/>
</dbReference>
<sequence length="425" mass="49297">MEHLEIHLGRDISVLIFEYLINDRDYTSFRYEDIVLLDKKITKWKEVLLWAGRNGQLNIVKHISTHVEDEDDWYDCAGEAARNRHASIFFYIINKFDSLRCHVMTSAGAGGHPEIIDFIRDMYNNVDEFLIEGASQTDNLKLFIECISYLKNNVNIWDDEFDSLVGQITVNNSMKILKYVGEHIDKIILDVDWTKIMDGSILDGNLNMFRYSLSKDADETKIHDHSMGTGGNMKILKHVESIRSIDWVEIMKNAAEFGHKDLVLYAFNKGANNWKECMIKAIERGHLSILLLLEREVKEYISTAIWNKCMISAAEGSTENALEIIKYCGNKGAYNWNKCLRRGANFLNLDIIIHAESMGADDFQESLICMKESRLSVMRDDIQNMSDSQREKRKLTLSVEEYLKDKLRMCKRRRLDYLVTARICE</sequence>
<dbReference type="InterPro" id="IPR052050">
    <property type="entry name" value="SecEffector_AnkRepeat"/>
</dbReference>
<name>A0A481ZGA0_9VIRU</name>
<dbReference type="EMBL" id="MK500607">
    <property type="protein sequence ID" value="QBK93890.1"/>
    <property type="molecule type" value="Genomic_DNA"/>
</dbReference>
<dbReference type="PANTHER" id="PTHR46586:SF2">
    <property type="entry name" value="SWIM-TYPE DOMAIN-CONTAINING PROTEIN"/>
    <property type="match status" value="1"/>
</dbReference>
<proteinExistence type="predicted"/>
<protein>
    <submittedName>
        <fullName evidence="1">Ankyrin repeat protein</fullName>
    </submittedName>
</protein>
<gene>
    <name evidence="1" type="ORF">LCPAC406_02040</name>
</gene>